<organism evidence="1 2">
    <name type="scientific">Camellia sinensis var. sinensis</name>
    <name type="common">China tea</name>
    <dbReference type="NCBI Taxonomy" id="542762"/>
    <lineage>
        <taxon>Eukaryota</taxon>
        <taxon>Viridiplantae</taxon>
        <taxon>Streptophyta</taxon>
        <taxon>Embryophyta</taxon>
        <taxon>Tracheophyta</taxon>
        <taxon>Spermatophyta</taxon>
        <taxon>Magnoliopsida</taxon>
        <taxon>eudicotyledons</taxon>
        <taxon>Gunneridae</taxon>
        <taxon>Pentapetalae</taxon>
        <taxon>asterids</taxon>
        <taxon>Ericales</taxon>
        <taxon>Theaceae</taxon>
        <taxon>Camellia</taxon>
    </lineage>
</organism>
<protein>
    <submittedName>
        <fullName evidence="1">Uncharacterized protein</fullName>
    </submittedName>
</protein>
<dbReference type="AlphaFoldDB" id="A0A4S4ETJ2"/>
<dbReference type="EMBL" id="SDRB02002072">
    <property type="protein sequence ID" value="THG20189.1"/>
    <property type="molecule type" value="Genomic_DNA"/>
</dbReference>
<comment type="caution">
    <text evidence="1">The sequence shown here is derived from an EMBL/GenBank/DDBJ whole genome shotgun (WGS) entry which is preliminary data.</text>
</comment>
<evidence type="ECO:0000313" key="2">
    <source>
        <dbReference type="Proteomes" id="UP000306102"/>
    </source>
</evidence>
<gene>
    <name evidence="1" type="ORF">TEA_005574</name>
</gene>
<keyword evidence="2" id="KW-1185">Reference proteome</keyword>
<dbReference type="Proteomes" id="UP000306102">
    <property type="component" value="Unassembled WGS sequence"/>
</dbReference>
<evidence type="ECO:0000313" key="1">
    <source>
        <dbReference type="EMBL" id="THG20189.1"/>
    </source>
</evidence>
<reference evidence="1 2" key="1">
    <citation type="journal article" date="2018" name="Proc. Natl. Acad. Sci. U.S.A.">
        <title>Draft genome sequence of Camellia sinensis var. sinensis provides insights into the evolution of the tea genome and tea quality.</title>
        <authorList>
            <person name="Wei C."/>
            <person name="Yang H."/>
            <person name="Wang S."/>
            <person name="Zhao J."/>
            <person name="Liu C."/>
            <person name="Gao L."/>
            <person name="Xia E."/>
            <person name="Lu Y."/>
            <person name="Tai Y."/>
            <person name="She G."/>
            <person name="Sun J."/>
            <person name="Cao H."/>
            <person name="Tong W."/>
            <person name="Gao Q."/>
            <person name="Li Y."/>
            <person name="Deng W."/>
            <person name="Jiang X."/>
            <person name="Wang W."/>
            <person name="Chen Q."/>
            <person name="Zhang S."/>
            <person name="Li H."/>
            <person name="Wu J."/>
            <person name="Wang P."/>
            <person name="Li P."/>
            <person name="Shi C."/>
            <person name="Zheng F."/>
            <person name="Jian J."/>
            <person name="Huang B."/>
            <person name="Shan D."/>
            <person name="Shi M."/>
            <person name="Fang C."/>
            <person name="Yue Y."/>
            <person name="Li F."/>
            <person name="Li D."/>
            <person name="Wei S."/>
            <person name="Han B."/>
            <person name="Jiang C."/>
            <person name="Yin Y."/>
            <person name="Xia T."/>
            <person name="Zhang Z."/>
            <person name="Bennetzen J.L."/>
            <person name="Zhao S."/>
            <person name="Wan X."/>
        </authorList>
    </citation>
    <scope>NUCLEOTIDE SEQUENCE [LARGE SCALE GENOMIC DNA]</scope>
    <source>
        <strain evidence="2">cv. Shuchazao</strain>
        <tissue evidence="1">Leaf</tissue>
    </source>
</reference>
<accession>A0A4S4ETJ2</accession>
<sequence>MELASYLYPAGGSFMELISYPYPVRRFLYGTGKLSELALTLKEFLDSFIEDENKEDSTSKVIEDGKYLILENHVSILKAFTMVVDITTSLLLTWFHLLALAQYVDFEIKFFIARLMKLVHAYFGLQTDHDVPVHLNLAGLDVQIAEQIAEQLAVVDSKEIVIIEQC</sequence>
<name>A0A4S4ETJ2_CAMSN</name>
<proteinExistence type="predicted"/>